<evidence type="ECO:0000313" key="7">
    <source>
        <dbReference type="Proteomes" id="UP000263418"/>
    </source>
</evidence>
<organism evidence="5 6">
    <name type="scientific">Vibrio vulnificus</name>
    <dbReference type="NCBI Taxonomy" id="672"/>
    <lineage>
        <taxon>Bacteria</taxon>
        <taxon>Pseudomonadati</taxon>
        <taxon>Pseudomonadota</taxon>
        <taxon>Gammaproteobacteria</taxon>
        <taxon>Vibrionales</taxon>
        <taxon>Vibrionaceae</taxon>
        <taxon>Vibrio</taxon>
    </lineage>
</organism>
<dbReference type="InterPro" id="IPR026037">
    <property type="entry name" value="PgpA"/>
</dbReference>
<dbReference type="GO" id="GO:0005886">
    <property type="term" value="C:plasma membrane"/>
    <property type="evidence" value="ECO:0007669"/>
    <property type="project" value="UniProtKB-SubCell"/>
</dbReference>
<comment type="pathway">
    <text evidence="1">Phospholipid metabolism; phosphatidylglycerol biosynthesis; phosphatidylglycerol from CDP-diacylglycerol: step 2/2.</text>
</comment>
<dbReference type="Proteomes" id="UP000263418">
    <property type="component" value="Chromosome 1"/>
</dbReference>
<dbReference type="CDD" id="cd06971">
    <property type="entry name" value="PgpA"/>
    <property type="match status" value="1"/>
</dbReference>
<dbReference type="UniPathway" id="UPA00084">
    <property type="reaction ID" value="UER00504"/>
</dbReference>
<keyword evidence="1" id="KW-0443">Lipid metabolism</keyword>
<dbReference type="PIRSF" id="PIRSF006162">
    <property type="entry name" value="PgpA"/>
    <property type="match status" value="1"/>
</dbReference>
<keyword evidence="1" id="KW-0378">Hydrolase</keyword>
<keyword evidence="1" id="KW-1003">Cell membrane</keyword>
<keyword evidence="2" id="KW-1133">Transmembrane helix</keyword>
<feature type="transmembrane region" description="Helical" evidence="2">
    <location>
        <begin position="52"/>
        <end position="72"/>
    </location>
</feature>
<evidence type="ECO:0000313" key="5">
    <source>
        <dbReference type="EMBL" id="POB47669.1"/>
    </source>
</evidence>
<dbReference type="InterPro" id="IPR036681">
    <property type="entry name" value="PgpA-like_sf"/>
</dbReference>
<reference evidence="5 6" key="2">
    <citation type="journal article" date="2018" name="Front. Microbiol.">
        <title>Phylogeny of Vibrio vulnificus from the Analysis of the Core-Genome: Implications for Intra-Species Taxonomy.</title>
        <authorList>
            <person name="Roig F.J."/>
            <person name="Gonzalez-Candelas F."/>
            <person name="Sanjuan E."/>
            <person name="Fouz B."/>
            <person name="Feil E.J."/>
            <person name="Llorens C."/>
            <person name="Baker-Austin C."/>
            <person name="Oliver J.D."/>
            <person name="Danin-Poleg Y."/>
            <person name="Gibas C.J."/>
            <person name="Kashi Y."/>
            <person name="Gulig P.A."/>
            <person name="Morrison S.S."/>
            <person name="Amaro C."/>
        </authorList>
    </citation>
    <scope>NUCLEOTIDE SEQUENCE [LARGE SCALE GENOMIC DNA]</scope>
    <source>
        <strain evidence="5 6">CECT4608</strain>
    </source>
</reference>
<comment type="cofactor">
    <cofactor evidence="1">
        <name>Mg(2+)</name>
        <dbReference type="ChEBI" id="CHEBI:18420"/>
    </cofactor>
</comment>
<reference evidence="4 7" key="1">
    <citation type="submission" date="2017-01" db="EMBL/GenBank/DDBJ databases">
        <title>Complete Genome Sequence of Vibrio vulnificus FORC_053.</title>
        <authorList>
            <consortium name="Food-borne Pathogen Omics Research Center"/>
            <person name="Chung H.Y."/>
            <person name="Na E.J."/>
            <person name="Song J.S."/>
            <person name="Kim H."/>
            <person name="Lee J.-H."/>
            <person name="Ryu S."/>
            <person name="Choi S.H."/>
        </authorList>
    </citation>
    <scope>NUCLEOTIDE SEQUENCE [LARGE SCALE GENOMIC DNA]</scope>
    <source>
        <strain evidence="4 7">FORC_053</strain>
    </source>
</reference>
<evidence type="ECO:0000259" key="3">
    <source>
        <dbReference type="Pfam" id="PF04608"/>
    </source>
</evidence>
<protein>
    <recommendedName>
        <fullName evidence="1">Phosphatidylglycerophosphatase A</fullName>
        <ecNumber evidence="1">3.1.3.27</ecNumber>
    </recommendedName>
    <alternativeName>
        <fullName evidence="1">Phosphatidylglycerolphosphate phosphatase A</fullName>
    </alternativeName>
</protein>
<dbReference type="Proteomes" id="UP000237466">
    <property type="component" value="Unassembled WGS sequence"/>
</dbReference>
<dbReference type="Pfam" id="PF04608">
    <property type="entry name" value="PgpA"/>
    <property type="match status" value="1"/>
</dbReference>
<keyword evidence="1" id="KW-0479">Metal-binding</keyword>
<dbReference type="OMA" id="FFRIYDI"/>
<sequence>MNNPLDKISLNNPWHLLATGFGSGLSPIIPGTMGTLASIPLFLVFAPLPLPVYLVIVLAACLVGIKICQVTSDDMGVHDHGSIVWDEFAGFWITMTIMPALQIPISELKWVGAGFVLFRFFDMVKPWPIGWLDKRVHGGLGIMLDDIVAGVMSAISLYVLGYFAGWL</sequence>
<feature type="transmembrane region" description="Helical" evidence="2">
    <location>
        <begin position="142"/>
        <end position="164"/>
    </location>
</feature>
<dbReference type="EMBL" id="CP019290">
    <property type="protein sequence ID" value="AXX60645.1"/>
    <property type="molecule type" value="Genomic_DNA"/>
</dbReference>
<dbReference type="InterPro" id="IPR007686">
    <property type="entry name" value="YutG/PgpA"/>
</dbReference>
<dbReference type="GO" id="GO:0046872">
    <property type="term" value="F:metal ion binding"/>
    <property type="evidence" value="ECO:0007669"/>
    <property type="project" value="UniProtKB-KW"/>
</dbReference>
<dbReference type="EC" id="3.1.3.27" evidence="1"/>
<accession>A0A2S3R2Q1</accession>
<feature type="transmembrane region" description="Helical" evidence="2">
    <location>
        <begin position="20"/>
        <end position="45"/>
    </location>
</feature>
<dbReference type="EMBL" id="PDGH01000100">
    <property type="protein sequence ID" value="POB47669.1"/>
    <property type="molecule type" value="Genomic_DNA"/>
</dbReference>
<evidence type="ECO:0000256" key="2">
    <source>
        <dbReference type="SAM" id="Phobius"/>
    </source>
</evidence>
<keyword evidence="1" id="KW-0460">Magnesium</keyword>
<feature type="transmembrane region" description="Helical" evidence="2">
    <location>
        <begin position="92"/>
        <end position="121"/>
    </location>
</feature>
<dbReference type="GO" id="GO:0008962">
    <property type="term" value="F:phosphatidylglycerophosphatase activity"/>
    <property type="evidence" value="ECO:0007669"/>
    <property type="project" value="UniProtKB-EC"/>
</dbReference>
<evidence type="ECO:0000256" key="1">
    <source>
        <dbReference type="PIRNR" id="PIRNR006162"/>
    </source>
</evidence>
<comment type="function">
    <text evidence="1">Lipid phosphatase which dephosphorylates phosphatidylglycerophosphate (PGP) to phosphatidylglycerol (PG).</text>
</comment>
<dbReference type="NCBIfam" id="NF008288">
    <property type="entry name" value="PRK11068.1"/>
    <property type="match status" value="1"/>
</dbReference>
<feature type="domain" description="YutG/PgpA" evidence="3">
    <location>
        <begin position="17"/>
        <end position="159"/>
    </location>
</feature>
<keyword evidence="1 2" id="KW-0812">Transmembrane</keyword>
<keyword evidence="1" id="KW-1208">Phospholipid metabolism</keyword>
<comment type="catalytic activity">
    <reaction evidence="1">
        <text>a 1,2-diacyl-sn-glycero-3-phospho-(1'-sn-glycero-3'-phosphate) + H2O = a 1,2-diacyl-sn-glycero-3-phospho-(1'-sn-glycerol) + phosphate</text>
        <dbReference type="Rhea" id="RHEA:33751"/>
        <dbReference type="ChEBI" id="CHEBI:15377"/>
        <dbReference type="ChEBI" id="CHEBI:43474"/>
        <dbReference type="ChEBI" id="CHEBI:60110"/>
        <dbReference type="ChEBI" id="CHEBI:64716"/>
        <dbReference type="EC" id="3.1.3.27"/>
    </reaction>
</comment>
<gene>
    <name evidence="5" type="ORF">CRN52_11885</name>
    <name evidence="4" type="ORF">FORC53_2306</name>
</gene>
<keyword evidence="1 2" id="KW-0472">Membrane</keyword>
<keyword evidence="1" id="KW-0442">Lipid degradation</keyword>
<name>A0A2S3R2Q1_VIBVL</name>
<dbReference type="PANTHER" id="PTHR36305:SF1">
    <property type="entry name" value="PHOSPHATIDYLGLYCEROPHOSPHATASE A"/>
    <property type="match status" value="1"/>
</dbReference>
<comment type="subcellular location">
    <subcellularLocation>
        <location evidence="1">Cell inner membrane</location>
        <topology evidence="1">Multi-pass membrane protein</topology>
    </subcellularLocation>
</comment>
<dbReference type="RefSeq" id="WP_011078421.1">
    <property type="nucleotide sequence ID" value="NZ_AP026552.1"/>
</dbReference>
<keyword evidence="1" id="KW-0595">Phospholipid degradation</keyword>
<proteinExistence type="predicted"/>
<dbReference type="SUPFAM" id="SSF101307">
    <property type="entry name" value="YutG-like"/>
    <property type="match status" value="1"/>
</dbReference>
<evidence type="ECO:0000313" key="4">
    <source>
        <dbReference type="EMBL" id="AXX60645.1"/>
    </source>
</evidence>
<dbReference type="PANTHER" id="PTHR36305">
    <property type="entry name" value="PHOSPHATIDYLGLYCEROPHOSPHATASE A"/>
    <property type="match status" value="1"/>
</dbReference>
<dbReference type="GO" id="GO:0006655">
    <property type="term" value="P:phosphatidylglycerol biosynthetic process"/>
    <property type="evidence" value="ECO:0007669"/>
    <property type="project" value="UniProtKB-UniPathway"/>
</dbReference>
<dbReference type="AlphaFoldDB" id="A0A2S3R2Q1"/>
<dbReference type="GO" id="GO:0009395">
    <property type="term" value="P:phospholipid catabolic process"/>
    <property type="evidence" value="ECO:0007669"/>
    <property type="project" value="UniProtKB-KW"/>
</dbReference>
<dbReference type="KEGG" id="vvl:VV93_v1c08060"/>
<keyword evidence="1" id="KW-0997">Cell inner membrane</keyword>
<evidence type="ECO:0000313" key="6">
    <source>
        <dbReference type="Proteomes" id="UP000237466"/>
    </source>
</evidence>